<protein>
    <submittedName>
        <fullName evidence="2">Uncharacterized protein</fullName>
    </submittedName>
</protein>
<organism evidence="2 3">
    <name type="scientific">Rhodococcus opacus</name>
    <name type="common">Nocardia opaca</name>
    <dbReference type="NCBI Taxonomy" id="37919"/>
    <lineage>
        <taxon>Bacteria</taxon>
        <taxon>Bacillati</taxon>
        <taxon>Actinomycetota</taxon>
        <taxon>Actinomycetes</taxon>
        <taxon>Mycobacteriales</taxon>
        <taxon>Nocardiaceae</taxon>
        <taxon>Rhodococcus</taxon>
    </lineage>
</organism>
<keyword evidence="1" id="KW-0472">Membrane</keyword>
<dbReference type="Proteomes" id="UP000028488">
    <property type="component" value="Plasmid pPDG2"/>
</dbReference>
<keyword evidence="1" id="KW-0812">Transmembrane</keyword>
<evidence type="ECO:0000256" key="1">
    <source>
        <dbReference type="SAM" id="Phobius"/>
    </source>
</evidence>
<keyword evidence="1" id="KW-1133">Transmembrane helix</keyword>
<accession>A0A076EYN4</accession>
<evidence type="ECO:0000313" key="3">
    <source>
        <dbReference type="Proteomes" id="UP000028488"/>
    </source>
</evidence>
<evidence type="ECO:0000313" key="2">
    <source>
        <dbReference type="EMBL" id="AII10896.1"/>
    </source>
</evidence>
<gene>
    <name evidence="2" type="ORF">EP51_42910</name>
</gene>
<feature type="transmembrane region" description="Helical" evidence="1">
    <location>
        <begin position="74"/>
        <end position="92"/>
    </location>
</feature>
<keyword evidence="2" id="KW-0614">Plasmid</keyword>
<geneLocation type="plasmid" evidence="2 3">
    <name>pPDG2</name>
</geneLocation>
<sequence>MAEGRSSRVSERESLTFTPARIVILHGVAAATSPDAAAEWVELRASLPVGYVHDADGEVVIDADAEFRTAIGDLFAPFAACGSAYGVVAAFTDRRLARLRRYLGREAALGGTPPTPASWGC</sequence>
<dbReference type="AlphaFoldDB" id="A0A076EYN4"/>
<reference evidence="2 3" key="1">
    <citation type="submission" date="2014-07" db="EMBL/GenBank/DDBJ databases">
        <title>Genome Sequence of Rhodococcus opacus Strain R7, a Biodegrader of Mono- and Polycyclic Aromatic Hydrocarbons.</title>
        <authorList>
            <person name="Di Gennaro P."/>
            <person name="Zampolli J."/>
            <person name="Presti I."/>
            <person name="Cappelletti M."/>
            <person name="D'Ursi P."/>
            <person name="Orro A."/>
            <person name="Mezzelani A."/>
            <person name="Milanesi L."/>
        </authorList>
    </citation>
    <scope>NUCLEOTIDE SEQUENCE [LARGE SCALE GENOMIC DNA]</scope>
    <source>
        <strain evidence="2 3">R7</strain>
        <plasmid evidence="2">pPDG2</plasmid>
    </source>
</reference>
<name>A0A076EYN4_RHOOP</name>
<dbReference type="EMBL" id="CP008949">
    <property type="protein sequence ID" value="AII10896.1"/>
    <property type="molecule type" value="Genomic_DNA"/>
</dbReference>
<proteinExistence type="predicted"/>